<protein>
    <submittedName>
        <fullName evidence="2">Uncharacterized protein</fullName>
    </submittedName>
</protein>
<feature type="compositionally biased region" description="Low complexity" evidence="1">
    <location>
        <begin position="336"/>
        <end position="349"/>
    </location>
</feature>
<feature type="region of interest" description="Disordered" evidence="1">
    <location>
        <begin position="667"/>
        <end position="714"/>
    </location>
</feature>
<feature type="region of interest" description="Disordered" evidence="1">
    <location>
        <begin position="392"/>
        <end position="512"/>
    </location>
</feature>
<feature type="compositionally biased region" description="Polar residues" evidence="1">
    <location>
        <begin position="426"/>
        <end position="467"/>
    </location>
</feature>
<evidence type="ECO:0000256" key="1">
    <source>
        <dbReference type="SAM" id="MobiDB-lite"/>
    </source>
</evidence>
<proteinExistence type="predicted"/>
<reference evidence="2" key="1">
    <citation type="submission" date="2020-11" db="EMBL/GenBank/DDBJ databases">
        <authorList>
            <person name="Tran Van P."/>
        </authorList>
    </citation>
    <scope>NUCLEOTIDE SEQUENCE</scope>
</reference>
<feature type="region of interest" description="Disordered" evidence="1">
    <location>
        <begin position="68"/>
        <end position="99"/>
    </location>
</feature>
<feature type="compositionally biased region" description="Low complexity" evidence="1">
    <location>
        <begin position="468"/>
        <end position="505"/>
    </location>
</feature>
<dbReference type="AlphaFoldDB" id="A0A7R8ZQ71"/>
<feature type="region of interest" description="Disordered" evidence="1">
    <location>
        <begin position="167"/>
        <end position="247"/>
    </location>
</feature>
<accession>A0A7R8ZQ71</accession>
<feature type="compositionally biased region" description="Polar residues" evidence="1">
    <location>
        <begin position="751"/>
        <end position="760"/>
    </location>
</feature>
<feature type="region of interest" description="Disordered" evidence="1">
    <location>
        <begin position="273"/>
        <end position="300"/>
    </location>
</feature>
<name>A0A7R8ZQ71_9CRUS</name>
<sequence length="802" mass="83130">MLSVDFEFEKWLAFDRQRLECVPEPIQVSSSGFLNGLLGSSSSAPASLSNPPRTSASAPYLLNLNQQLQEPPPNLSHEQNPHLSHQPPVSLPSSNEGTLPQSVANLQLAQAGAQAAAQAAAAAHAGAQAGAQAAAVAALGDTTDPWLNDILDQITNWQDEMTMAESTGGLEPEFDPEHHIAPPPSTSAPNQQAPQAPHHLSHSHQPGPSGQPMGVPGGLTVSTGGGQTLILNMGGRQGQSGQGDLPMTDERSAISAIANSIKASVEGGARVSYQVASTSGQPPSQPQQQQGGPSTSATLYLSNPQYRYPSQQEFVRVQQARLLREQARQQIKLSMPQSQSQGSPSGGSPLVHGGSHLGQQQQQQHSPATTQAQFASLDFLVTNTVAPNVTVQRSSPYGASASGGGPDSAASPHPHFSSPTRHSPAPSAQQFSPGTTGYPSVSGASRMSPSFGNPPQLSPRMQQGYPMSSQGGSLPSPQPQPGGSHDWQQPQQQAAALAKARSQQQRMPLQVSQSRQQFGSQGAVMAGYGSNAPQVLATGRKGGQMGAGRPSMTIPPHLIQRTLSTPAGIQPSASAEMFSACYRSHPYLSHLPYPYPAPLPAGGSGFFAHAPSPDCPSLSSNMSMSPRMTDSPFANSALSQGGYSISPVSSRPPQQVGGVTLSRSLSVSSVGPSSLTVSVSPSMRPPELSGDNRQHGGLHENPRQPMTSSANTSFSTELEDLLNMPPGGSSMDVSAPMSVSVSASGLALPVSNPSLPQENPSAPAPSWHQPHQPSPVSGRPAQTAGVAPPCAQENDVSVKSGH</sequence>
<evidence type="ECO:0000313" key="2">
    <source>
        <dbReference type="EMBL" id="CAD7227526.1"/>
    </source>
</evidence>
<feature type="compositionally biased region" description="Polar residues" evidence="1">
    <location>
        <begin position="704"/>
        <end position="714"/>
    </location>
</feature>
<feature type="region of interest" description="Disordered" evidence="1">
    <location>
        <begin position="747"/>
        <end position="802"/>
    </location>
</feature>
<feature type="compositionally biased region" description="Basic and acidic residues" evidence="1">
    <location>
        <begin position="690"/>
        <end position="702"/>
    </location>
</feature>
<feature type="compositionally biased region" description="Low complexity" evidence="1">
    <location>
        <begin position="277"/>
        <end position="296"/>
    </location>
</feature>
<dbReference type="EMBL" id="OB661172">
    <property type="protein sequence ID" value="CAD7227526.1"/>
    <property type="molecule type" value="Genomic_DNA"/>
</dbReference>
<gene>
    <name evidence="2" type="ORF">CTOB1V02_LOCUS5430</name>
</gene>
<feature type="region of interest" description="Disordered" evidence="1">
    <location>
        <begin position="331"/>
        <end position="370"/>
    </location>
</feature>
<organism evidence="2">
    <name type="scientific">Cyprideis torosa</name>
    <dbReference type="NCBI Taxonomy" id="163714"/>
    <lineage>
        <taxon>Eukaryota</taxon>
        <taxon>Metazoa</taxon>
        <taxon>Ecdysozoa</taxon>
        <taxon>Arthropoda</taxon>
        <taxon>Crustacea</taxon>
        <taxon>Oligostraca</taxon>
        <taxon>Ostracoda</taxon>
        <taxon>Podocopa</taxon>
        <taxon>Podocopida</taxon>
        <taxon>Cytherocopina</taxon>
        <taxon>Cytheroidea</taxon>
        <taxon>Cytherideidae</taxon>
        <taxon>Cyprideis</taxon>
    </lineage>
</organism>
<feature type="compositionally biased region" description="Low complexity" evidence="1">
    <location>
        <begin position="667"/>
        <end position="682"/>
    </location>
</feature>
<feature type="compositionally biased region" description="Low complexity" evidence="1">
    <location>
        <begin position="407"/>
        <end position="419"/>
    </location>
</feature>